<evidence type="ECO:0000256" key="4">
    <source>
        <dbReference type="ARBA" id="ARBA00022723"/>
    </source>
</evidence>
<feature type="binding site" evidence="10 12">
    <location>
        <begin position="372"/>
        <end position="376"/>
    </location>
    <ligand>
        <name>substrate</name>
    </ligand>
</feature>
<feature type="binding site" evidence="13">
    <location>
        <position position="85"/>
    </location>
    <ligand>
        <name>Zn(2+)</name>
        <dbReference type="ChEBI" id="CHEBI:29105"/>
        <label>1</label>
        <note>catalytic</note>
    </ligand>
</feature>
<dbReference type="Proteomes" id="UP000182915">
    <property type="component" value="Chromosome I"/>
</dbReference>
<name>A0A1H6LHU8_MYCRU</name>
<dbReference type="RefSeq" id="WP_083409296.1">
    <property type="nucleotide sequence ID" value="NZ_LT629971.1"/>
</dbReference>
<dbReference type="PANTHER" id="PTHR43694">
    <property type="entry name" value="RIBONUCLEASE J"/>
    <property type="match status" value="1"/>
</dbReference>
<comment type="function">
    <text evidence="10">An RNase that has 5'-3' exonuclease and possibly endonuclease activity. Involved in maturation of rRNA and in some organisms also mRNA maturation and/or decay.</text>
</comment>
<reference evidence="16" key="1">
    <citation type="submission" date="2016-10" db="EMBL/GenBank/DDBJ databases">
        <authorList>
            <person name="Varghese N."/>
            <person name="Submissions S."/>
        </authorList>
    </citation>
    <scope>NUCLEOTIDE SEQUENCE [LARGE SCALE GENOMIC DNA]</scope>
    <source>
        <strain evidence="16">DSM 45405</strain>
    </source>
</reference>
<evidence type="ECO:0000256" key="5">
    <source>
        <dbReference type="ARBA" id="ARBA00022759"/>
    </source>
</evidence>
<gene>
    <name evidence="10" type="primary">rnj</name>
    <name evidence="15" type="ORF">SAMN04489835_4794</name>
</gene>
<keyword evidence="6 10" id="KW-0378">Hydrolase</keyword>
<evidence type="ECO:0000259" key="14">
    <source>
        <dbReference type="SMART" id="SM00849"/>
    </source>
</evidence>
<evidence type="ECO:0000256" key="7">
    <source>
        <dbReference type="ARBA" id="ARBA00022833"/>
    </source>
</evidence>
<dbReference type="Gene3D" id="3.40.50.10710">
    <property type="entry name" value="Metallo-hydrolase/oxidoreductase"/>
    <property type="match status" value="1"/>
</dbReference>
<feature type="binding site" evidence="13">
    <location>
        <position position="58"/>
    </location>
    <ligand>
        <name>Ca(2+)</name>
        <dbReference type="ChEBI" id="CHEBI:29108"/>
    </ligand>
</feature>
<dbReference type="GO" id="GO:0005737">
    <property type="term" value="C:cytoplasm"/>
    <property type="evidence" value="ECO:0007669"/>
    <property type="project" value="UniProtKB-SubCell"/>
</dbReference>
<dbReference type="CDD" id="cd07714">
    <property type="entry name" value="RNaseJ_MBL-fold"/>
    <property type="match status" value="1"/>
</dbReference>
<dbReference type="FunFam" id="3.40.50.10710:FF:000001">
    <property type="entry name" value="Ribonuclease J"/>
    <property type="match status" value="1"/>
</dbReference>
<dbReference type="InterPro" id="IPR001279">
    <property type="entry name" value="Metallo-B-lactamas"/>
</dbReference>
<dbReference type="AlphaFoldDB" id="A0A1H6LHU8"/>
<keyword evidence="4 13" id="KW-0479">Metal-binding</keyword>
<dbReference type="SUPFAM" id="SSF56281">
    <property type="entry name" value="Metallo-hydrolase/oxidoreductase"/>
    <property type="match status" value="1"/>
</dbReference>
<feature type="binding site" evidence="13">
    <location>
        <position position="83"/>
    </location>
    <ligand>
        <name>Zn(2+)</name>
        <dbReference type="ChEBI" id="CHEBI:29105"/>
        <label>1</label>
        <note>catalytic</note>
    </ligand>
</feature>
<evidence type="ECO:0000256" key="8">
    <source>
        <dbReference type="ARBA" id="ARBA00022839"/>
    </source>
</evidence>
<dbReference type="InterPro" id="IPR004613">
    <property type="entry name" value="RNase_J"/>
</dbReference>
<dbReference type="PIRSF" id="PIRSF004803">
    <property type="entry name" value="RnjA"/>
    <property type="match status" value="1"/>
</dbReference>
<comment type="cofactor">
    <cofactor evidence="13">
        <name>Zn(2+)</name>
        <dbReference type="ChEBI" id="CHEBI:29105"/>
    </cofactor>
    <text evidence="13">Binds 2 Zn(2+) ions per subunit. It is not clear if Zn(2+) or Mg(2+) is physiologically important.</text>
</comment>
<keyword evidence="8 10" id="KW-0269">Exonuclease</keyword>
<dbReference type="Pfam" id="PF07521">
    <property type="entry name" value="RMMBL"/>
    <property type="match status" value="1"/>
</dbReference>
<evidence type="ECO:0000256" key="1">
    <source>
        <dbReference type="ARBA" id="ARBA00022490"/>
    </source>
</evidence>
<feature type="active site" description="Proton acceptor" evidence="11">
    <location>
        <position position="376"/>
    </location>
</feature>
<dbReference type="InterPro" id="IPR030854">
    <property type="entry name" value="RNase_J_bac"/>
</dbReference>
<dbReference type="GO" id="GO:0006364">
    <property type="term" value="P:rRNA processing"/>
    <property type="evidence" value="ECO:0007669"/>
    <property type="project" value="UniProtKB-UniRule"/>
</dbReference>
<evidence type="ECO:0000256" key="3">
    <source>
        <dbReference type="ARBA" id="ARBA00022722"/>
    </source>
</evidence>
<dbReference type="EMBL" id="LT629971">
    <property type="protein sequence ID" value="SEH84374.1"/>
    <property type="molecule type" value="Genomic_DNA"/>
</dbReference>
<sequence length="559" mass="59626">MDSELNPPGPLAPGALRVTALGGINEIGRNMTVFEHLGRLLIVDCGVLFPTHDEPGVDLILPDLRLIQDRLDEVEALVLTHAHEDHIGAIPFLLKLRPDIPVVGSKFTLALVGEKCREHRIKPVFVEVDEGQSSRHGVFECEYFAVNHSIPGCLAIAIHTGAGTVLHTGDIKLDQSPPDGKPTDLPGMSRLGDAGVDLFLCDSTNSEIPGVGPSESEIGPNMHRLIRGAKGRVIVACFASNVGRVQQIIDAAVALGRKVAFVGRSMVRNMGIAKELGYLTLADDNDIIDIGAAEMLPPDRVVLVTTGTQGEPMAALSRMSRGEHRSITLTEDDLIIMSSSQIPGNEEAIFGVLDSLAKIGARVVTNAQERVHVSGHAYAGELLFLYNGVRPRNVMPVHGTWRMLRANAALAARTGVPEDNIVLAENGVSVDLQAGRASIAGAVTTGKMFVDGLITGDVGDSVVGERLTLSSGFIGITIIVQRGSGKPAAAPHLHSRGFSEDPKALEPATRKVEEALEALAAERVNDVTRIAQAARRAVGKWVGETYRRQPMIVPTVIEI</sequence>
<dbReference type="GO" id="GO:0003723">
    <property type="term" value="F:RNA binding"/>
    <property type="evidence" value="ECO:0007669"/>
    <property type="project" value="UniProtKB-UniRule"/>
</dbReference>
<comment type="subunit">
    <text evidence="10">Homodimer, may be a subunit of the RNA degradosome.</text>
</comment>
<keyword evidence="2 10" id="KW-0698">rRNA processing</keyword>
<accession>A0A1H6LHU8</accession>
<comment type="similarity">
    <text evidence="10">Belongs to the metallo-beta-lactamase superfamily. RNA-metabolizing metallo-beta-lactamase-like family. Bacterial RNase J subfamily.</text>
</comment>
<dbReference type="HAMAP" id="MF_01491">
    <property type="entry name" value="RNase_J_bact"/>
    <property type="match status" value="1"/>
</dbReference>
<protein>
    <recommendedName>
        <fullName evidence="10">Ribonuclease J</fullName>
        <shortName evidence="10">RNase J</shortName>
        <ecNumber evidence="10">3.1.-.-</ecNumber>
    </recommendedName>
</protein>
<dbReference type="Pfam" id="PF12706">
    <property type="entry name" value="Lactamase_B_2"/>
    <property type="match status" value="1"/>
</dbReference>
<evidence type="ECO:0000256" key="11">
    <source>
        <dbReference type="PIRSR" id="PIRSR004803-1"/>
    </source>
</evidence>
<dbReference type="GO" id="GO:0008270">
    <property type="term" value="F:zinc ion binding"/>
    <property type="evidence" value="ECO:0007669"/>
    <property type="project" value="InterPro"/>
</dbReference>
<dbReference type="GO" id="GO:0004534">
    <property type="term" value="F:5'-3' RNA exonuclease activity"/>
    <property type="evidence" value="ECO:0007669"/>
    <property type="project" value="UniProtKB-UniRule"/>
</dbReference>
<evidence type="ECO:0000256" key="6">
    <source>
        <dbReference type="ARBA" id="ARBA00022801"/>
    </source>
</evidence>
<dbReference type="SMART" id="SM00849">
    <property type="entry name" value="Lactamase_B"/>
    <property type="match status" value="1"/>
</dbReference>
<comment type="cofactor">
    <cofactor evidence="13">
        <name>Ca(2+)</name>
        <dbReference type="ChEBI" id="CHEBI:29108"/>
    </cofactor>
    <text evidence="13">Binds 1 Ca(2+) cation per subunit. Seen in 1 crystal structure, it is not clear if it is physiologically important.</text>
</comment>
<evidence type="ECO:0000256" key="12">
    <source>
        <dbReference type="PIRSR" id="PIRSR004803-2"/>
    </source>
</evidence>
<keyword evidence="7 13" id="KW-0862">Zinc</keyword>
<feature type="binding site" evidence="13">
    <location>
        <position position="56"/>
    </location>
    <ligand>
        <name>Ca(2+)</name>
        <dbReference type="ChEBI" id="CHEBI:29108"/>
    </ligand>
</feature>
<dbReference type="InterPro" id="IPR055132">
    <property type="entry name" value="RNase_J_b_CASP"/>
</dbReference>
<dbReference type="EC" id="3.1.-.-" evidence="10"/>
<dbReference type="InterPro" id="IPR011108">
    <property type="entry name" value="RMMBL"/>
</dbReference>
<feature type="binding site" evidence="13">
    <location>
        <position position="170"/>
    </location>
    <ligand>
        <name>Zn(2+)</name>
        <dbReference type="ChEBI" id="CHEBI:29105"/>
        <label>1</label>
        <note>catalytic</note>
    </ligand>
</feature>
<dbReference type="InterPro" id="IPR041636">
    <property type="entry name" value="RNase_J_C"/>
</dbReference>
<feature type="binding site" evidence="12">
    <location>
        <begin position="239"/>
        <end position="241"/>
    </location>
    <ligand>
        <name>substrate</name>
    </ligand>
</feature>
<keyword evidence="9 10" id="KW-0694">RNA-binding</keyword>
<keyword evidence="13" id="KW-0106">Calcium</keyword>
<evidence type="ECO:0000313" key="15">
    <source>
        <dbReference type="EMBL" id="SEH84374.1"/>
    </source>
</evidence>
<dbReference type="OrthoDB" id="9770211at2"/>
<feature type="binding site" evidence="13">
    <location>
        <position position="451"/>
    </location>
    <ligand>
        <name>Ca(2+)</name>
        <dbReference type="ChEBI" id="CHEBI:29108"/>
    </ligand>
</feature>
<dbReference type="InterPro" id="IPR042173">
    <property type="entry name" value="RNase_J_2"/>
</dbReference>
<keyword evidence="5 10" id="KW-0255">Endonuclease</keyword>
<evidence type="ECO:0000256" key="9">
    <source>
        <dbReference type="ARBA" id="ARBA00022884"/>
    </source>
</evidence>
<feature type="binding site" evidence="13">
    <location>
        <position position="398"/>
    </location>
    <ligand>
        <name>Zn(2+)</name>
        <dbReference type="ChEBI" id="CHEBI:29105"/>
        <label>1</label>
        <note>catalytic</note>
    </ligand>
</feature>
<keyword evidence="1 10" id="KW-0963">Cytoplasm</keyword>
<dbReference type="GO" id="GO:0004521">
    <property type="term" value="F:RNA endonuclease activity"/>
    <property type="evidence" value="ECO:0007669"/>
    <property type="project" value="UniProtKB-UniRule"/>
</dbReference>
<dbReference type="Gene3D" id="3.10.20.580">
    <property type="match status" value="1"/>
</dbReference>
<feature type="active site" description="Proton donor" evidence="11">
    <location>
        <position position="202"/>
    </location>
</feature>
<keyword evidence="16" id="KW-1185">Reference proteome</keyword>
<evidence type="ECO:0000256" key="10">
    <source>
        <dbReference type="HAMAP-Rule" id="MF_01491"/>
    </source>
</evidence>
<dbReference type="Pfam" id="PF17770">
    <property type="entry name" value="RNase_J_C"/>
    <property type="match status" value="1"/>
</dbReference>
<feature type="domain" description="Metallo-beta-lactamase" evidence="14">
    <location>
        <begin position="28"/>
        <end position="222"/>
    </location>
</feature>
<dbReference type="InterPro" id="IPR036866">
    <property type="entry name" value="RibonucZ/Hydroxyglut_hydro"/>
</dbReference>
<organism evidence="15 16">
    <name type="scientific">Mycolicibacterium rutilum</name>
    <name type="common">Mycobacterium rutilum</name>
    <dbReference type="NCBI Taxonomy" id="370526"/>
    <lineage>
        <taxon>Bacteria</taxon>
        <taxon>Bacillati</taxon>
        <taxon>Actinomycetota</taxon>
        <taxon>Actinomycetes</taxon>
        <taxon>Mycobacteriales</taxon>
        <taxon>Mycobacteriaceae</taxon>
        <taxon>Mycolicibacterium</taxon>
    </lineage>
</organism>
<keyword evidence="3 10" id="KW-0540">Nuclease</keyword>
<evidence type="ECO:0000256" key="13">
    <source>
        <dbReference type="PIRSR" id="PIRSR004803-3"/>
    </source>
</evidence>
<dbReference type="NCBIfam" id="TIGR00649">
    <property type="entry name" value="MG423"/>
    <property type="match status" value="1"/>
</dbReference>
<dbReference type="PANTHER" id="PTHR43694:SF1">
    <property type="entry name" value="RIBONUCLEASE J"/>
    <property type="match status" value="1"/>
</dbReference>
<feature type="binding site" evidence="13">
    <location>
        <position position="81"/>
    </location>
    <ligand>
        <name>Zn(2+)</name>
        <dbReference type="ChEBI" id="CHEBI:29105"/>
        <label>1</label>
        <note>catalytic</note>
    </ligand>
</feature>
<evidence type="ECO:0000313" key="16">
    <source>
        <dbReference type="Proteomes" id="UP000182915"/>
    </source>
</evidence>
<dbReference type="Gene3D" id="3.60.15.10">
    <property type="entry name" value="Ribonuclease Z/Hydroxyacylglutathione hydrolase-like"/>
    <property type="match status" value="1"/>
</dbReference>
<feature type="binding site" evidence="13">
    <location>
        <position position="148"/>
    </location>
    <ligand>
        <name>Zn(2+)</name>
        <dbReference type="ChEBI" id="CHEBI:29105"/>
        <label>1</label>
        <note>catalytic</note>
    </ligand>
</feature>
<comment type="subcellular location">
    <subcellularLocation>
        <location evidence="10">Cytoplasm</location>
    </subcellularLocation>
</comment>
<proteinExistence type="inferred from homology"/>
<feature type="binding site" evidence="13">
    <location>
        <position position="86"/>
    </location>
    <ligand>
        <name>Zn(2+)</name>
        <dbReference type="ChEBI" id="CHEBI:29105"/>
        <label>1</label>
        <note>catalytic</note>
    </ligand>
</feature>
<dbReference type="Pfam" id="PF22505">
    <property type="entry name" value="RNase_J_b_CASP"/>
    <property type="match status" value="1"/>
</dbReference>
<dbReference type="STRING" id="370526.SAMN04489835_4794"/>
<evidence type="ECO:0000256" key="2">
    <source>
        <dbReference type="ARBA" id="ARBA00022552"/>
    </source>
</evidence>